<dbReference type="AlphaFoldDB" id="A0A6J4K0C3"/>
<dbReference type="InterPro" id="IPR020845">
    <property type="entry name" value="AMP-binding_CS"/>
</dbReference>
<gene>
    <name evidence="7" type="ORF">AVDCRST_MAG41-4427</name>
</gene>
<dbReference type="Gene3D" id="3.40.50.12780">
    <property type="entry name" value="N-terminal domain of ligase-like"/>
    <property type="match status" value="1"/>
</dbReference>
<feature type="domain" description="AMP-binding enzyme C-terminal" evidence="6">
    <location>
        <begin position="449"/>
        <end position="524"/>
    </location>
</feature>
<keyword evidence="2 7" id="KW-0436">Ligase</keyword>
<reference evidence="7" key="1">
    <citation type="submission" date="2020-02" db="EMBL/GenBank/DDBJ databases">
        <authorList>
            <person name="Meier V. D."/>
        </authorList>
    </citation>
    <scope>NUCLEOTIDE SEQUENCE</scope>
    <source>
        <strain evidence="7">AVDCRST_MAG41</strain>
    </source>
</reference>
<name>A0A6J4K0C3_9ACTN</name>
<dbReference type="InterPro" id="IPR025110">
    <property type="entry name" value="AMP-bd_C"/>
</dbReference>
<evidence type="ECO:0000259" key="6">
    <source>
        <dbReference type="Pfam" id="PF13193"/>
    </source>
</evidence>
<dbReference type="GO" id="GO:0004467">
    <property type="term" value="F:long-chain fatty acid-CoA ligase activity"/>
    <property type="evidence" value="ECO:0007669"/>
    <property type="project" value="UniProtKB-EC"/>
</dbReference>
<dbReference type="InterPro" id="IPR045851">
    <property type="entry name" value="AMP-bd_C_sf"/>
</dbReference>
<sequence length="546" mass="59804">MQGLMQDYPLTLPPVFDRFERLYPDKHVVWSTVSERRRSTVAEWTDRARRIGGVLDLLAVPAEARVGTFAWNTADHLALYWAVPCTGRVLHTLNIRLFPEQLTYIVNHAEDDVVFVDRSLLGAFWQLFGDMSTVRHVVVMDDGAPTELPDDPRVHLLDDLVAEAPPVRFGVAGDENTAASICYTSGTTGNPKGVVYSHRSIYLHSLSALSAAGGIGMAERDRVLPVVPMFHANAWGWGHAPLFAGAELVLPGPQMQPERIAAMLEEERVTMTAGVPTIWTGMLPELDGRDLTALRMVLCGGSAVPRALSEGYRAKIGMPILHAWGMTETSPIGSINASVSAYDGLGEDEAADVRARQGIPPVGVDARIVEPGTLTELPWDDKATGELQVRGPWIAAAYFGVEPSTESFTEDGWLRTGDVGAIDRFGNIRLSDRTKDLVKSGGEWISSVELENHLMSHPAVAEAAVIGVPHPRWQERPLAAVVLKPDATATKEELVSYLEPRVAKWWLPDDVVFIDEVPKTSVGKFSKKDLRARFADHQLPDVTPGR</sequence>
<dbReference type="PANTHER" id="PTHR43859:SF4">
    <property type="entry name" value="BUTANOATE--COA LIGASE AAE1-RELATED"/>
    <property type="match status" value="1"/>
</dbReference>
<dbReference type="PROSITE" id="PS00455">
    <property type="entry name" value="AMP_BINDING"/>
    <property type="match status" value="1"/>
</dbReference>
<organism evidence="7">
    <name type="scientific">uncultured Mycobacteriales bacterium</name>
    <dbReference type="NCBI Taxonomy" id="581187"/>
    <lineage>
        <taxon>Bacteria</taxon>
        <taxon>Bacillati</taxon>
        <taxon>Actinomycetota</taxon>
        <taxon>Actinomycetes</taxon>
        <taxon>Mycobacteriales</taxon>
        <taxon>environmental samples</taxon>
    </lineage>
</organism>
<protein>
    <submittedName>
        <fullName evidence="7">Long-chain-fatty-acid--CoA ligase</fullName>
        <ecNumber evidence="7">6.2.1.3</ecNumber>
    </submittedName>
</protein>
<dbReference type="FunFam" id="3.30.300.30:FF:000008">
    <property type="entry name" value="2,3-dihydroxybenzoate-AMP ligase"/>
    <property type="match status" value="1"/>
</dbReference>
<dbReference type="CDD" id="cd12119">
    <property type="entry name" value="ttLC_FACS_AlkK_like"/>
    <property type="match status" value="1"/>
</dbReference>
<feature type="domain" description="AMP-dependent synthetase/ligase" evidence="5">
    <location>
        <begin position="18"/>
        <end position="399"/>
    </location>
</feature>
<dbReference type="EC" id="6.2.1.3" evidence="7"/>
<dbReference type="Pfam" id="PF13193">
    <property type="entry name" value="AMP-binding_C"/>
    <property type="match status" value="1"/>
</dbReference>
<evidence type="ECO:0000256" key="3">
    <source>
        <dbReference type="ARBA" id="ARBA00022832"/>
    </source>
</evidence>
<dbReference type="InterPro" id="IPR000873">
    <property type="entry name" value="AMP-dep_synth/lig_dom"/>
</dbReference>
<evidence type="ECO:0000256" key="1">
    <source>
        <dbReference type="ARBA" id="ARBA00006432"/>
    </source>
</evidence>
<dbReference type="NCBIfam" id="NF004837">
    <property type="entry name" value="PRK06187.1"/>
    <property type="match status" value="1"/>
</dbReference>
<evidence type="ECO:0000313" key="7">
    <source>
        <dbReference type="EMBL" id="CAA9291760.1"/>
    </source>
</evidence>
<dbReference type="Gene3D" id="3.30.300.30">
    <property type="match status" value="1"/>
</dbReference>
<dbReference type="SUPFAM" id="SSF56801">
    <property type="entry name" value="Acetyl-CoA synthetase-like"/>
    <property type="match status" value="1"/>
</dbReference>
<dbReference type="EMBL" id="CADCTP010000426">
    <property type="protein sequence ID" value="CAA9291760.1"/>
    <property type="molecule type" value="Genomic_DNA"/>
</dbReference>
<evidence type="ECO:0000256" key="2">
    <source>
        <dbReference type="ARBA" id="ARBA00022598"/>
    </source>
</evidence>
<dbReference type="Pfam" id="PF00501">
    <property type="entry name" value="AMP-binding"/>
    <property type="match status" value="1"/>
</dbReference>
<comment type="similarity">
    <text evidence="1">Belongs to the ATP-dependent AMP-binding enzyme family.</text>
</comment>
<accession>A0A6J4K0C3</accession>
<proteinExistence type="inferred from homology"/>
<evidence type="ECO:0000259" key="5">
    <source>
        <dbReference type="Pfam" id="PF00501"/>
    </source>
</evidence>
<keyword evidence="4" id="KW-0443">Lipid metabolism</keyword>
<dbReference type="InterPro" id="IPR042099">
    <property type="entry name" value="ANL_N_sf"/>
</dbReference>
<evidence type="ECO:0000256" key="4">
    <source>
        <dbReference type="ARBA" id="ARBA00023098"/>
    </source>
</evidence>
<keyword evidence="3" id="KW-0276">Fatty acid metabolism</keyword>
<dbReference type="PANTHER" id="PTHR43859">
    <property type="entry name" value="ACYL-ACTIVATING ENZYME"/>
    <property type="match status" value="1"/>
</dbReference>